<feature type="compositionally biased region" description="Low complexity" evidence="6">
    <location>
        <begin position="25"/>
        <end position="47"/>
    </location>
</feature>
<dbReference type="NCBIfam" id="TIGR00413">
    <property type="entry name" value="rlpA"/>
    <property type="match status" value="1"/>
</dbReference>
<accession>A0ABW2IC58</accession>
<dbReference type="Pfam" id="PF05036">
    <property type="entry name" value="SPOR"/>
    <property type="match status" value="1"/>
</dbReference>
<evidence type="ECO:0000256" key="5">
    <source>
        <dbReference type="RuleBase" id="RU003495"/>
    </source>
</evidence>
<dbReference type="InterPro" id="IPR034718">
    <property type="entry name" value="RlpA"/>
</dbReference>
<dbReference type="InterPro" id="IPR036908">
    <property type="entry name" value="RlpA-like_sf"/>
</dbReference>
<evidence type="ECO:0000256" key="7">
    <source>
        <dbReference type="SAM" id="SignalP"/>
    </source>
</evidence>
<feature type="domain" description="SPOR" evidence="8">
    <location>
        <begin position="257"/>
        <end position="336"/>
    </location>
</feature>
<evidence type="ECO:0000256" key="3">
    <source>
        <dbReference type="ARBA" id="ARBA00023316"/>
    </source>
</evidence>
<dbReference type="Proteomes" id="UP001596542">
    <property type="component" value="Unassembled WGS sequence"/>
</dbReference>
<comment type="similarity">
    <text evidence="4 5">Belongs to the RlpA family.</text>
</comment>
<proteinExistence type="inferred from homology"/>
<comment type="caution">
    <text evidence="9">The sequence shown here is derived from an EMBL/GenBank/DDBJ whole genome shotgun (WGS) entry which is preliminary data.</text>
</comment>
<protein>
    <recommendedName>
        <fullName evidence="4">Endolytic peptidoglycan transglycosylase RlpA</fullName>
        <ecNumber evidence="4">4.2.2.-</ecNumber>
    </recommendedName>
</protein>
<dbReference type="PANTHER" id="PTHR34183:SF1">
    <property type="entry name" value="ENDOLYTIC PEPTIDOGLYCAN TRANSGLYCOSYLASE RLPA"/>
    <property type="match status" value="1"/>
</dbReference>
<keyword evidence="3 4" id="KW-0961">Cell wall biogenesis/degradation</keyword>
<dbReference type="PROSITE" id="PS51257">
    <property type="entry name" value="PROKAR_LIPOPROTEIN"/>
    <property type="match status" value="1"/>
</dbReference>
<dbReference type="RefSeq" id="WP_382271944.1">
    <property type="nucleotide sequence ID" value="NZ_JBHTBU010000002.1"/>
</dbReference>
<evidence type="ECO:0000256" key="6">
    <source>
        <dbReference type="SAM" id="MobiDB-lite"/>
    </source>
</evidence>
<evidence type="ECO:0000259" key="8">
    <source>
        <dbReference type="PROSITE" id="PS51724"/>
    </source>
</evidence>
<keyword evidence="4" id="KW-0564">Palmitate</keyword>
<sequence length="336" mass="35798">MQFRSVLQVLAISFIVALAGCSTTPLTTPSGSKSPSGSSATRSSTTPVLPPAGSGRGGYYKDDGPGDDIPDGLENLPDAEPRVEPYANRGNKPYVVFGKQYVPISDERPFKQRGRGSWYGKKFHGQKTSSGEPYDMYQMSAAHPTLPIPSYARVTNLSNGKQVIVRVNDRGPFHSSRVIDLSYTAALKLGYIGHGSAELEVERLLPADIERINANKGAATLVSDASPVQPPAVEAVALAPLPQNSTALAPQDPATQAALPAGFYLQFGAFSQVANAEAVRTRLMQNVGQSLPQLKVEPSNNLYRLYSGPFASRGEAAAAALQVEQSGVNKPFIVQR</sequence>
<dbReference type="Pfam" id="PF03330">
    <property type="entry name" value="DPBB_1"/>
    <property type="match status" value="1"/>
</dbReference>
<evidence type="ECO:0000313" key="9">
    <source>
        <dbReference type="EMBL" id="MFC7288564.1"/>
    </source>
</evidence>
<dbReference type="HAMAP" id="MF_02071">
    <property type="entry name" value="RlpA"/>
    <property type="match status" value="1"/>
</dbReference>
<dbReference type="InterPro" id="IPR012997">
    <property type="entry name" value="RplA"/>
</dbReference>
<evidence type="ECO:0000313" key="10">
    <source>
        <dbReference type="Proteomes" id="UP001596542"/>
    </source>
</evidence>
<dbReference type="PROSITE" id="PS51724">
    <property type="entry name" value="SPOR"/>
    <property type="match status" value="1"/>
</dbReference>
<keyword evidence="4" id="KW-0449">Lipoprotein</keyword>
<evidence type="ECO:0000256" key="1">
    <source>
        <dbReference type="ARBA" id="ARBA00022729"/>
    </source>
</evidence>
<reference evidence="10" key="1">
    <citation type="journal article" date="2019" name="Int. J. Syst. Evol. Microbiol.">
        <title>The Global Catalogue of Microorganisms (GCM) 10K type strain sequencing project: providing services to taxonomists for standard genome sequencing and annotation.</title>
        <authorList>
            <consortium name="The Broad Institute Genomics Platform"/>
            <consortium name="The Broad Institute Genome Sequencing Center for Infectious Disease"/>
            <person name="Wu L."/>
            <person name="Ma J."/>
        </authorList>
    </citation>
    <scope>NUCLEOTIDE SEQUENCE [LARGE SCALE GENOMIC DNA]</scope>
    <source>
        <strain evidence="10">KACC 12508</strain>
    </source>
</reference>
<keyword evidence="2 4" id="KW-0456">Lyase</keyword>
<name>A0ABW2IC58_9BURK</name>
<dbReference type="EMBL" id="JBHTBU010000002">
    <property type="protein sequence ID" value="MFC7288564.1"/>
    <property type="molecule type" value="Genomic_DNA"/>
</dbReference>
<feature type="chain" id="PRO_5045339071" description="Endolytic peptidoglycan transglycosylase RlpA" evidence="7">
    <location>
        <begin position="20"/>
        <end position="336"/>
    </location>
</feature>
<organism evidence="9 10">
    <name type="scientific">Herminiimonas glaciei</name>
    <dbReference type="NCBI Taxonomy" id="523788"/>
    <lineage>
        <taxon>Bacteria</taxon>
        <taxon>Pseudomonadati</taxon>
        <taxon>Pseudomonadota</taxon>
        <taxon>Betaproteobacteria</taxon>
        <taxon>Burkholderiales</taxon>
        <taxon>Oxalobacteraceae</taxon>
        <taxon>Herminiimonas</taxon>
    </lineage>
</organism>
<dbReference type="InterPro" id="IPR036680">
    <property type="entry name" value="SPOR-like_sf"/>
</dbReference>
<comment type="subcellular location">
    <subcellularLocation>
        <location evidence="4">Cell membrane</location>
        <topology evidence="4">Lipid-anchor</topology>
    </subcellularLocation>
</comment>
<dbReference type="InterPro" id="IPR009009">
    <property type="entry name" value="RlpA-like_DPBB"/>
</dbReference>
<gene>
    <name evidence="4" type="primary">rlpA</name>
    <name evidence="9" type="ORF">ACFQPC_11000</name>
</gene>
<keyword evidence="4" id="KW-0472">Membrane</keyword>
<keyword evidence="10" id="KW-1185">Reference proteome</keyword>
<dbReference type="Gene3D" id="2.40.40.10">
    <property type="entry name" value="RlpA-like domain"/>
    <property type="match status" value="1"/>
</dbReference>
<comment type="function">
    <text evidence="4">Lytic transglycosylase with a strong preference for naked glycan strands that lack stem peptides.</text>
</comment>
<dbReference type="SUPFAM" id="SSF50685">
    <property type="entry name" value="Barwin-like endoglucanases"/>
    <property type="match status" value="1"/>
</dbReference>
<dbReference type="CDD" id="cd22268">
    <property type="entry name" value="DPBB_RlpA-like"/>
    <property type="match status" value="1"/>
</dbReference>
<evidence type="ECO:0000256" key="2">
    <source>
        <dbReference type="ARBA" id="ARBA00023239"/>
    </source>
</evidence>
<dbReference type="EC" id="4.2.2.-" evidence="4"/>
<dbReference type="Gene3D" id="3.30.70.1070">
    <property type="entry name" value="Sporulation related repeat"/>
    <property type="match status" value="1"/>
</dbReference>
<feature type="region of interest" description="Disordered" evidence="6">
    <location>
        <begin position="25"/>
        <end position="89"/>
    </location>
</feature>
<keyword evidence="4" id="KW-1003">Cell membrane</keyword>
<evidence type="ECO:0000256" key="4">
    <source>
        <dbReference type="HAMAP-Rule" id="MF_02071"/>
    </source>
</evidence>
<dbReference type="InterPro" id="IPR007730">
    <property type="entry name" value="SPOR-like_dom"/>
</dbReference>
<dbReference type="SUPFAM" id="SSF110997">
    <property type="entry name" value="Sporulation related repeat"/>
    <property type="match status" value="1"/>
</dbReference>
<dbReference type="PANTHER" id="PTHR34183">
    <property type="entry name" value="ENDOLYTIC PEPTIDOGLYCAN TRANSGLYCOSYLASE RLPA"/>
    <property type="match status" value="1"/>
</dbReference>
<keyword evidence="1 7" id="KW-0732">Signal</keyword>
<feature type="signal peptide" evidence="7">
    <location>
        <begin position="1"/>
        <end position="19"/>
    </location>
</feature>